<evidence type="ECO:0000256" key="2">
    <source>
        <dbReference type="ARBA" id="ARBA00022448"/>
    </source>
</evidence>
<feature type="domain" description="DUF7077" evidence="6">
    <location>
        <begin position="707"/>
        <end position="822"/>
    </location>
</feature>
<reference evidence="7" key="2">
    <citation type="submission" date="2023-06" db="EMBL/GenBank/DDBJ databases">
        <authorList>
            <person name="Kobayashi Y."/>
            <person name="Kayamori A."/>
            <person name="Aoki K."/>
            <person name="Shiwa Y."/>
            <person name="Fujita N."/>
            <person name="Sugita T."/>
            <person name="Iwasaki W."/>
            <person name="Tanaka N."/>
            <person name="Takashima M."/>
        </authorList>
    </citation>
    <scope>NUCLEOTIDE SEQUENCE</scope>
    <source>
        <strain evidence="7">HIS016</strain>
    </source>
</reference>
<name>A0AAD3TUJ0_9TREE</name>
<evidence type="ECO:0000256" key="3">
    <source>
        <dbReference type="ARBA" id="ARBA00023034"/>
    </source>
</evidence>
<feature type="domain" description="TRAPPC10/Trs130 C-terminal" evidence="4">
    <location>
        <begin position="1002"/>
        <end position="1129"/>
    </location>
</feature>
<evidence type="ECO:0000256" key="1">
    <source>
        <dbReference type="ARBA" id="ARBA00004555"/>
    </source>
</evidence>
<dbReference type="GO" id="GO:0006891">
    <property type="term" value="P:intra-Golgi vesicle-mediated transport"/>
    <property type="evidence" value="ECO:0007669"/>
    <property type="project" value="TreeGrafter"/>
</dbReference>
<dbReference type="GO" id="GO:1990071">
    <property type="term" value="C:TRAPPII protein complex"/>
    <property type="evidence" value="ECO:0007669"/>
    <property type="project" value="InterPro"/>
</dbReference>
<evidence type="ECO:0000259" key="6">
    <source>
        <dbReference type="Pfam" id="PF23274"/>
    </source>
</evidence>
<keyword evidence="3" id="KW-0333">Golgi apparatus</keyword>
<protein>
    <recommendedName>
        <fullName evidence="9">Trafficking protein particle complex subunit 11 domain-containing protein</fullName>
    </recommendedName>
</protein>
<proteinExistence type="predicted"/>
<keyword evidence="8" id="KW-1185">Reference proteome</keyword>
<accession>A0AAD3TUJ0</accession>
<comment type="caution">
    <text evidence="7">The sequence shown here is derived from an EMBL/GenBank/DDBJ whole genome shotgun (WGS) entry which is preliminary data.</text>
</comment>
<evidence type="ECO:0008006" key="9">
    <source>
        <dbReference type="Google" id="ProtNLM"/>
    </source>
</evidence>
<organism evidence="7 8">
    <name type="scientific">Cutaneotrichosporon spelunceum</name>
    <dbReference type="NCBI Taxonomy" id="1672016"/>
    <lineage>
        <taxon>Eukaryota</taxon>
        <taxon>Fungi</taxon>
        <taxon>Dikarya</taxon>
        <taxon>Basidiomycota</taxon>
        <taxon>Agaricomycotina</taxon>
        <taxon>Tremellomycetes</taxon>
        <taxon>Trichosporonales</taxon>
        <taxon>Trichosporonaceae</taxon>
        <taxon>Cutaneotrichosporon</taxon>
    </lineage>
</organism>
<dbReference type="Proteomes" id="UP001222932">
    <property type="component" value="Unassembled WGS sequence"/>
</dbReference>
<dbReference type="Pfam" id="PF23036">
    <property type="entry name" value="TRAPPC10_1st"/>
    <property type="match status" value="1"/>
</dbReference>
<dbReference type="PANTHER" id="PTHR13251:SF3">
    <property type="entry name" value="TRAFFICKING PROTEIN PARTICLE COMPLEX SUBUNIT 10"/>
    <property type="match status" value="1"/>
</dbReference>
<dbReference type="Pfam" id="PF23274">
    <property type="entry name" value="DUF7077"/>
    <property type="match status" value="1"/>
</dbReference>
<evidence type="ECO:0000313" key="7">
    <source>
        <dbReference type="EMBL" id="GMK56710.1"/>
    </source>
</evidence>
<evidence type="ECO:0000313" key="8">
    <source>
        <dbReference type="Proteomes" id="UP001222932"/>
    </source>
</evidence>
<dbReference type="InterPro" id="IPR055505">
    <property type="entry name" value="DUF7077"/>
</dbReference>
<dbReference type="AlphaFoldDB" id="A0AAD3TUJ0"/>
<keyword evidence="2" id="KW-0813">Transport</keyword>
<dbReference type="GO" id="GO:0034498">
    <property type="term" value="P:early endosome to Golgi transport"/>
    <property type="evidence" value="ECO:0007669"/>
    <property type="project" value="TreeGrafter"/>
</dbReference>
<dbReference type="GO" id="GO:0005829">
    <property type="term" value="C:cytosol"/>
    <property type="evidence" value="ECO:0007669"/>
    <property type="project" value="GOC"/>
</dbReference>
<evidence type="ECO:0000259" key="4">
    <source>
        <dbReference type="Pfam" id="PF12584"/>
    </source>
</evidence>
<dbReference type="InterPro" id="IPR022233">
    <property type="entry name" value="TRAPPC10/Trs130_C"/>
</dbReference>
<dbReference type="EMBL" id="BTCM01000003">
    <property type="protein sequence ID" value="GMK56710.1"/>
    <property type="molecule type" value="Genomic_DNA"/>
</dbReference>
<sequence>MQKKGVLVTYTFYPSGNQDLRNAVAGLEDQFPLRNLHWKSSTRPALRTIQEADIKLIELGEVSPTKDSVSLSVLDNPLVNICFVSCDDDSVYKNSTRSFIKDWLTLLQSRKNGHTSLIVLVNAPSATGVAQNSKNVFGRDKGIIAKLKVDFNTNKRDICAQINLPPAGTTDPAAWPDVVNKLKDNLLVAFDNAVVEREEEVKRGEAQRVTVGWNFCTWFLLKESLANSFEGVNLDEDALVIYEELEAAFLQVQKEQNLSWFGAIGGTGPQDDSLPILDTSVKAYRDMLIQSNITVFDFRIYVFARQCQLLGKIGRITEIAKRGQWFVASLARRLLEAKDDLPEFFIESWTFTACMDLVARCDEWSRLDRPGGNYSGILAYESARSELLDVARIQVERIGVATGKLPDRYPYRAAVDVADADDEKLYAGSETGSILNPDAEPASPRPVLSNQTFVDAIKNEEIFLNLYEDYSRQALQAYQACGKVNSMLRIKMGLAALAQYAERYDPALEYYRSVTKDCLELHVWDPVTKFALEGTLMCHAKLDKEKDVQWVNWALEYLCACAITQETEGEKTHLEATVTALCALSESRQVPDNKVFSLRVLDHAAEFDADVSLTYLNVEVDNALPIPVTVADARLEFDSEAFESIAYTSGLMEFTPGKQVVKFYCSTSIAGAITLRQSIVTLGSISLVNVFPKNQVTVPVHRNLLGLRTVLHMPTLIDLDQEKRVVLEVHSGRQPAKGARLVVASLIEEVGFLLAHASCETRALDISTQSIGLGDLAADEIVAINVPFAGLPRGDLAKAQIVVQYESPAGRVCSYIDQQTIDVGLPILVNVQDFFRPDLLVSSFTIASDGREYVRVGSVELKTKDAFTIEPCRPEWNEPLLVTPSHPTSSLFKVRPTGKKISGGQALSLDIKYQTVTEEVDLVAQAALDTLPEPRPQLSRVVRSHIDNRAAWLQRYLLSSDVGDIFDTSWQKSVADVPLQNMEAFVAALRPAVSAWRTLRVPVEIPLRRLLTTVNLTTSGAPSAVFEGRAIAFDLELATSFAWLGETPAERPVVSYELTANADDWVIVGKKRGVYAADPSKPERQSIVLVPVRHGSLALPPVCVQLIHGGAPGVVCETYIANAAQGVKVLPSRTGMTALVPIQRWEEK</sequence>
<reference evidence="7" key="1">
    <citation type="journal article" date="2023" name="BMC Genomics">
        <title>Chromosome-level genome assemblies of Cutaneotrichosporon spp. (Trichosporonales, Basidiomycota) reveal imbalanced evolution between nucleotide sequences and chromosome synteny.</title>
        <authorList>
            <person name="Kobayashi Y."/>
            <person name="Kayamori A."/>
            <person name="Aoki K."/>
            <person name="Shiwa Y."/>
            <person name="Matsutani M."/>
            <person name="Fujita N."/>
            <person name="Sugita T."/>
            <person name="Iwasaki W."/>
            <person name="Tanaka N."/>
            <person name="Takashima M."/>
        </authorList>
    </citation>
    <scope>NUCLEOTIDE SEQUENCE</scope>
    <source>
        <strain evidence="7">HIS016</strain>
    </source>
</reference>
<comment type="subcellular location">
    <subcellularLocation>
        <location evidence="1">Golgi apparatus</location>
    </subcellularLocation>
</comment>
<dbReference type="PANTHER" id="PTHR13251">
    <property type="entry name" value="EPILEPSY HOLOPROSENCEPHALY CANDIDATE 1/TMEM1"/>
    <property type="match status" value="1"/>
</dbReference>
<gene>
    <name evidence="7" type="primary">TRS130</name>
    <name evidence="7" type="ORF">CspeluHIS016_0305500</name>
</gene>
<dbReference type="Pfam" id="PF12584">
    <property type="entry name" value="TRAPPC10"/>
    <property type="match status" value="1"/>
</dbReference>
<evidence type="ECO:0000259" key="5">
    <source>
        <dbReference type="Pfam" id="PF23036"/>
    </source>
</evidence>
<dbReference type="InterPro" id="IPR056913">
    <property type="entry name" value="TRAPPC10/Trs130_N"/>
</dbReference>
<feature type="domain" description="TRAPPC10/Trs130 N-terminal" evidence="5">
    <location>
        <begin position="16"/>
        <end position="320"/>
    </location>
</feature>
<dbReference type="InterPro" id="IPR045126">
    <property type="entry name" value="TRAPPC10/Trs130"/>
</dbReference>